<gene>
    <name evidence="3" type="ORF">ABS766_10700</name>
</gene>
<feature type="compositionally biased region" description="Basic and acidic residues" evidence="1">
    <location>
        <begin position="488"/>
        <end position="501"/>
    </location>
</feature>
<comment type="caution">
    <text evidence="3">The sequence shown here is derived from an EMBL/GenBank/DDBJ whole genome shotgun (WGS) entry which is preliminary data.</text>
</comment>
<keyword evidence="2" id="KW-0812">Transmembrane</keyword>
<evidence type="ECO:0008006" key="5">
    <source>
        <dbReference type="Google" id="ProtNLM"/>
    </source>
</evidence>
<dbReference type="Gene3D" id="3.40.50.1110">
    <property type="entry name" value="SGNH hydrolase"/>
    <property type="match status" value="1"/>
</dbReference>
<accession>A0ABW8YY06</accession>
<dbReference type="EMBL" id="JBELPZ010000010">
    <property type="protein sequence ID" value="MFL9844885.1"/>
    <property type="molecule type" value="Genomic_DNA"/>
</dbReference>
<organism evidence="3 4">
    <name type="scientific">Flavobacterium rhizosphaerae</name>
    <dbReference type="NCBI Taxonomy" id="3163298"/>
    <lineage>
        <taxon>Bacteria</taxon>
        <taxon>Pseudomonadati</taxon>
        <taxon>Bacteroidota</taxon>
        <taxon>Flavobacteriia</taxon>
        <taxon>Flavobacteriales</taxon>
        <taxon>Flavobacteriaceae</taxon>
        <taxon>Flavobacterium</taxon>
    </lineage>
</organism>
<feature type="compositionally biased region" description="Basic and acidic residues" evidence="1">
    <location>
        <begin position="509"/>
        <end position="519"/>
    </location>
</feature>
<dbReference type="InterPro" id="IPR036514">
    <property type="entry name" value="SGNH_hydro_sf"/>
</dbReference>
<sequence length="519" mass="58309">MKPTKNYFFQSFAIVVISIAALIGFKQVLPSKIFTETATATKNVVVDSLMLEAVQEEAVKQKDSVAPEEKIVKEDKQKVFFQPEEGIAFPPETYSNYKGFQYLMPFYQKLVQLEKSGEGNVRIAYFGDSMTDGDLIVKDLRAALQARFGGQGVGFVNITSESAASRSTLTHQFSNNWKTQSYLNVKHPEKPFGVSGYVFFTKHDTLNPVWVKYKSVKFNNISQLNDPVLFYGHSENTTASVHYITGNDTVIKKLNPVNRLNTLRLGNSATSFRAEFFAADSIPLYGFNFDDGRGVHVDNFSNRGNSGLPISILNKPLMKAFNEKLGYDLIILHYGTNVLNYGTYDYYWYEKKMGVVVNHLKECFPGVSILIISTADKSTKYGTEMQTDSAVVPLTRAQKRYALNNKAGYINLYMLMGGNGSMVKWADTIPALANKDYTHFNYRGAKKVAGIIYNELNKGYEDYKKLGGDKVVVKLPKDTIRKNGLPKDTVRKKGVNKDTLHKNIPYNPPKKDSLHANTN</sequence>
<evidence type="ECO:0000256" key="1">
    <source>
        <dbReference type="SAM" id="MobiDB-lite"/>
    </source>
</evidence>
<evidence type="ECO:0000256" key="2">
    <source>
        <dbReference type="SAM" id="Phobius"/>
    </source>
</evidence>
<dbReference type="Proteomes" id="UP001629156">
    <property type="component" value="Unassembled WGS sequence"/>
</dbReference>
<feature type="transmembrane region" description="Helical" evidence="2">
    <location>
        <begin position="7"/>
        <end position="25"/>
    </location>
</feature>
<keyword evidence="2" id="KW-1133">Transmembrane helix</keyword>
<evidence type="ECO:0000313" key="3">
    <source>
        <dbReference type="EMBL" id="MFL9844885.1"/>
    </source>
</evidence>
<dbReference type="RefSeq" id="WP_408085145.1">
    <property type="nucleotide sequence ID" value="NZ_JBELPZ010000010.1"/>
</dbReference>
<keyword evidence="4" id="KW-1185">Reference proteome</keyword>
<reference evidence="3 4" key="1">
    <citation type="submission" date="2024-06" db="EMBL/GenBank/DDBJ databases">
        <authorList>
            <person name="Kaempfer P."/>
            <person name="Viver T."/>
        </authorList>
    </citation>
    <scope>NUCLEOTIDE SEQUENCE [LARGE SCALE GENOMIC DNA]</scope>
    <source>
        <strain evidence="3 4">ST-119</strain>
    </source>
</reference>
<proteinExistence type="predicted"/>
<protein>
    <recommendedName>
        <fullName evidence="5">GDSL-like Lipase/Acylhydrolase family protein</fullName>
    </recommendedName>
</protein>
<evidence type="ECO:0000313" key="4">
    <source>
        <dbReference type="Proteomes" id="UP001629156"/>
    </source>
</evidence>
<keyword evidence="2" id="KW-0472">Membrane</keyword>
<dbReference type="Gene3D" id="2.60.120.1360">
    <property type="match status" value="1"/>
</dbReference>
<dbReference type="SUPFAM" id="SSF52266">
    <property type="entry name" value="SGNH hydrolase"/>
    <property type="match status" value="1"/>
</dbReference>
<name>A0ABW8YY06_9FLAO</name>
<feature type="region of interest" description="Disordered" evidence="1">
    <location>
        <begin position="483"/>
        <end position="519"/>
    </location>
</feature>